<evidence type="ECO:0000313" key="7">
    <source>
        <dbReference type="Proteomes" id="UP000179279"/>
    </source>
</evidence>
<dbReference type="Proteomes" id="UP000179279">
    <property type="component" value="Unassembled WGS sequence"/>
</dbReference>
<dbReference type="Gene3D" id="1.20.1740.10">
    <property type="entry name" value="Amino acid/polyamine transporter I"/>
    <property type="match status" value="1"/>
</dbReference>
<evidence type="ECO:0000256" key="2">
    <source>
        <dbReference type="ARBA" id="ARBA00022692"/>
    </source>
</evidence>
<evidence type="ECO:0000256" key="4">
    <source>
        <dbReference type="ARBA" id="ARBA00023136"/>
    </source>
</evidence>
<proteinExistence type="predicted"/>
<dbReference type="PANTHER" id="PTHR42770:SF11">
    <property type="entry name" value="INNER MEMBRANE TRANSPORT PROTEIN YBAT"/>
    <property type="match status" value="1"/>
</dbReference>
<dbReference type="GO" id="GO:0016020">
    <property type="term" value="C:membrane"/>
    <property type="evidence" value="ECO:0007669"/>
    <property type="project" value="UniProtKB-SubCell"/>
</dbReference>
<name>A0A1G1WVF3_9BACT</name>
<evidence type="ECO:0000256" key="3">
    <source>
        <dbReference type="ARBA" id="ARBA00022989"/>
    </source>
</evidence>
<keyword evidence="4 5" id="KW-0472">Membrane</keyword>
<keyword evidence="2 5" id="KW-0812">Transmembrane</keyword>
<comment type="subcellular location">
    <subcellularLocation>
        <location evidence="1">Membrane</location>
        <topology evidence="1">Multi-pass membrane protein</topology>
    </subcellularLocation>
</comment>
<feature type="transmembrane region" description="Helical" evidence="5">
    <location>
        <begin position="153"/>
        <end position="171"/>
    </location>
</feature>
<sequence length="230" mass="25507">MRIHNKPFLVQNYLHSDYGPLWLILSGTALIYTVIITTIIYTSLDFLLVSDLDISVITKDKTPLITLAEKIHFPVVFVYTGAVIAVATTLVATILVALRKMFALFQEINVAPTLLKINKQGVPIRLVLILSLISIFLIISGSVTYIAYISNGVYLIGLIANTIGVIIFELGKKHLAVTYKIPGHPYTPYLLILCASTLIFFADKKSLVSILVWLIVGLIIFSVTKRMKKS</sequence>
<protein>
    <recommendedName>
        <fullName evidence="8">Amino acid permease/ SLC12A domain-containing protein</fullName>
    </recommendedName>
</protein>
<reference evidence="6 7" key="1">
    <citation type="journal article" date="2016" name="Nat. Commun.">
        <title>Thousands of microbial genomes shed light on interconnected biogeochemical processes in an aquifer system.</title>
        <authorList>
            <person name="Anantharaman K."/>
            <person name="Brown C.T."/>
            <person name="Hug L.A."/>
            <person name="Sharon I."/>
            <person name="Castelle C.J."/>
            <person name="Probst A.J."/>
            <person name="Thomas B.C."/>
            <person name="Singh A."/>
            <person name="Wilkins M.J."/>
            <person name="Karaoz U."/>
            <person name="Brodie E.L."/>
            <person name="Williams K.H."/>
            <person name="Hubbard S.S."/>
            <person name="Banfield J.F."/>
        </authorList>
    </citation>
    <scope>NUCLEOTIDE SEQUENCE [LARGE SCALE GENOMIC DNA]</scope>
</reference>
<dbReference type="AlphaFoldDB" id="A0A1G1WVF3"/>
<feature type="transmembrane region" description="Helical" evidence="5">
    <location>
        <begin position="183"/>
        <end position="201"/>
    </location>
</feature>
<feature type="transmembrane region" description="Helical" evidence="5">
    <location>
        <begin position="126"/>
        <end position="147"/>
    </location>
</feature>
<gene>
    <name evidence="6" type="ORF">A3A57_02630</name>
</gene>
<organism evidence="6 7">
    <name type="scientific">Candidatus Woykebacteria bacterium RIFCSPLOWO2_01_FULL_41_12</name>
    <dbReference type="NCBI Taxonomy" id="1802604"/>
    <lineage>
        <taxon>Bacteria</taxon>
        <taxon>Candidatus Woykeibacteriota</taxon>
    </lineage>
</organism>
<keyword evidence="3 5" id="KW-1133">Transmembrane helix</keyword>
<comment type="caution">
    <text evidence="6">The sequence shown here is derived from an EMBL/GenBank/DDBJ whole genome shotgun (WGS) entry which is preliminary data.</text>
</comment>
<evidence type="ECO:0000256" key="5">
    <source>
        <dbReference type="SAM" id="Phobius"/>
    </source>
</evidence>
<evidence type="ECO:0008006" key="8">
    <source>
        <dbReference type="Google" id="ProtNLM"/>
    </source>
</evidence>
<dbReference type="EMBL" id="MHDA01000027">
    <property type="protein sequence ID" value="OGY31749.1"/>
    <property type="molecule type" value="Genomic_DNA"/>
</dbReference>
<feature type="transmembrane region" description="Helical" evidence="5">
    <location>
        <begin position="76"/>
        <end position="98"/>
    </location>
</feature>
<evidence type="ECO:0000313" key="6">
    <source>
        <dbReference type="EMBL" id="OGY31749.1"/>
    </source>
</evidence>
<evidence type="ECO:0000256" key="1">
    <source>
        <dbReference type="ARBA" id="ARBA00004141"/>
    </source>
</evidence>
<feature type="transmembrane region" description="Helical" evidence="5">
    <location>
        <begin position="21"/>
        <end position="44"/>
    </location>
</feature>
<dbReference type="PANTHER" id="PTHR42770">
    <property type="entry name" value="AMINO ACID TRANSPORTER-RELATED"/>
    <property type="match status" value="1"/>
</dbReference>
<dbReference type="InterPro" id="IPR050367">
    <property type="entry name" value="APC_superfamily"/>
</dbReference>
<feature type="transmembrane region" description="Helical" evidence="5">
    <location>
        <begin position="207"/>
        <end position="224"/>
    </location>
</feature>
<accession>A0A1G1WVF3</accession>